<dbReference type="EMBL" id="HBGW01020876">
    <property type="protein sequence ID" value="CAD9533049.1"/>
    <property type="molecule type" value="Transcribed_RNA"/>
</dbReference>
<feature type="binding site" evidence="4">
    <location>
        <begin position="257"/>
        <end position="261"/>
    </location>
    <ligand>
        <name>ATP</name>
        <dbReference type="ChEBI" id="CHEBI:30616"/>
    </ligand>
</feature>
<evidence type="ECO:0000256" key="3">
    <source>
        <dbReference type="PIRSR" id="PIRSR600407-1"/>
    </source>
</evidence>
<gene>
    <name evidence="6" type="ORF">BRAN1462_LOCUS13223</name>
    <name evidence="7" type="ORF">BRAN1462_LOCUS13224</name>
</gene>
<dbReference type="GO" id="GO:0004382">
    <property type="term" value="F:GDP phosphatase activity"/>
    <property type="evidence" value="ECO:0007669"/>
    <property type="project" value="TreeGrafter"/>
</dbReference>
<dbReference type="GO" id="GO:0009134">
    <property type="term" value="P:nucleoside diphosphate catabolic process"/>
    <property type="evidence" value="ECO:0007669"/>
    <property type="project" value="TreeGrafter"/>
</dbReference>
<dbReference type="GO" id="GO:0005524">
    <property type="term" value="F:ATP binding"/>
    <property type="evidence" value="ECO:0007669"/>
    <property type="project" value="UniProtKB-KW"/>
</dbReference>
<keyword evidence="4" id="KW-0067">ATP-binding</keyword>
<evidence type="ECO:0008006" key="8">
    <source>
        <dbReference type="Google" id="ProtNLM"/>
    </source>
</evidence>
<protein>
    <recommendedName>
        <fullName evidence="8">Apyrase</fullName>
    </recommendedName>
</protein>
<dbReference type="InterPro" id="IPR000407">
    <property type="entry name" value="GDA1_CD39_NTPase"/>
</dbReference>
<evidence type="ECO:0000256" key="5">
    <source>
        <dbReference type="SAM" id="SignalP"/>
    </source>
</evidence>
<evidence type="ECO:0000256" key="4">
    <source>
        <dbReference type="PIRSR" id="PIRSR600407-2"/>
    </source>
</evidence>
<organism evidence="6">
    <name type="scientific">Zooxanthella nutricula</name>
    <dbReference type="NCBI Taxonomy" id="1333877"/>
    <lineage>
        <taxon>Eukaryota</taxon>
        <taxon>Sar</taxon>
        <taxon>Alveolata</taxon>
        <taxon>Dinophyceae</taxon>
        <taxon>Peridiniales</taxon>
        <taxon>Peridiniales incertae sedis</taxon>
        <taxon>Zooxanthella</taxon>
    </lineage>
</organism>
<evidence type="ECO:0000313" key="6">
    <source>
        <dbReference type="EMBL" id="CAD9533044.1"/>
    </source>
</evidence>
<evidence type="ECO:0000256" key="2">
    <source>
        <dbReference type="ARBA" id="ARBA00022801"/>
    </source>
</evidence>
<dbReference type="GO" id="GO:0005886">
    <property type="term" value="C:plasma membrane"/>
    <property type="evidence" value="ECO:0007669"/>
    <property type="project" value="TreeGrafter"/>
</dbReference>
<dbReference type="Pfam" id="PF01150">
    <property type="entry name" value="GDA1_CD39"/>
    <property type="match status" value="1"/>
</dbReference>
<keyword evidence="2" id="KW-0378">Hydrolase</keyword>
<proteinExistence type="inferred from homology"/>
<evidence type="ECO:0000256" key="1">
    <source>
        <dbReference type="ARBA" id="ARBA00009283"/>
    </source>
</evidence>
<name>A0A6U6JZ56_9DINO</name>
<sequence>MQRLLAAVCAACGLAAQCLAEDVCAAGQECEEETSLLDIHRASSRALAQGQWDPWNPLKCQEAWQPCDLTRWCCLNTVCVVQPPFTTGWRPRPGMCKPWFPPKKDYVVMAEFGSSGSRVFVYSVQRGTLDLNQVGKSTFDKLSSFVNNRTGAQAELKKHIKIAVAQVRALKWSKRLRSKTPIYAFATAGMRTLPSEAAVPLWRAVRQVLGKVGLSYDRSNAKTISGDLEGVYQWVTVNRLLKAERTEDYRGILEMGGASLQATFQPTTDLEMIMNHEFDMYYLTPSRSLQDVSLFSDSWLGFGANAANSRFHTLLYENETKNETVNLTRGENRIFLSPCLNSGVVANITLYKSNVKVQFNGTGQSEDCSKRIAWNLIHPNWECIQEPCGVMGRYFPKPGKKRFVAVGNFWWTVKNLRLLNETNKVPLKQISSELNKFCALTREDAERRGFKWDPKFGYQTCVVGHVHYQVLRALGFADDDTTIEYMKEINGVEPSWPAGAVLYETETKVMGGVFRA</sequence>
<dbReference type="PANTHER" id="PTHR11782:SF83">
    <property type="entry name" value="GUANOSINE-DIPHOSPHATASE"/>
    <property type="match status" value="1"/>
</dbReference>
<keyword evidence="5" id="KW-0732">Signal</keyword>
<dbReference type="Gene3D" id="3.30.420.150">
    <property type="entry name" value="Exopolyphosphatase. Domain 2"/>
    <property type="match status" value="1"/>
</dbReference>
<dbReference type="AlphaFoldDB" id="A0A6U6JZ56"/>
<dbReference type="GO" id="GO:0045134">
    <property type="term" value="F:UDP phosphatase activity"/>
    <property type="evidence" value="ECO:0007669"/>
    <property type="project" value="TreeGrafter"/>
</dbReference>
<comment type="similarity">
    <text evidence="1">Belongs to the GDA1/CD39 NTPase family.</text>
</comment>
<dbReference type="GO" id="GO:0017111">
    <property type="term" value="F:ribonucleoside triphosphate phosphatase activity"/>
    <property type="evidence" value="ECO:0007669"/>
    <property type="project" value="TreeGrafter"/>
</dbReference>
<accession>A0A6U6JZ56</accession>
<evidence type="ECO:0000313" key="7">
    <source>
        <dbReference type="EMBL" id="CAD9533049.1"/>
    </source>
</evidence>
<reference evidence="6" key="1">
    <citation type="submission" date="2021-01" db="EMBL/GenBank/DDBJ databases">
        <authorList>
            <person name="Corre E."/>
            <person name="Pelletier E."/>
            <person name="Niang G."/>
            <person name="Scheremetjew M."/>
            <person name="Finn R."/>
            <person name="Kale V."/>
            <person name="Holt S."/>
            <person name="Cochrane G."/>
            <person name="Meng A."/>
            <person name="Brown T."/>
            <person name="Cohen L."/>
        </authorList>
    </citation>
    <scope>NUCLEOTIDE SEQUENCE</scope>
    <source>
        <strain evidence="6">RCC3387</strain>
    </source>
</reference>
<keyword evidence="4" id="KW-0547">Nucleotide-binding</keyword>
<dbReference type="CDD" id="cd24003">
    <property type="entry name" value="ASKHA_NBD_GDA1_CD39_NTPase"/>
    <property type="match status" value="1"/>
</dbReference>
<dbReference type="PANTHER" id="PTHR11782">
    <property type="entry name" value="ADENOSINE/GUANOSINE DIPHOSPHATASE"/>
    <property type="match status" value="1"/>
</dbReference>
<dbReference type="EMBL" id="HBGW01020875">
    <property type="protein sequence ID" value="CAD9533044.1"/>
    <property type="molecule type" value="Transcribed_RNA"/>
</dbReference>
<feature type="active site" description="Proton acceptor" evidence="3">
    <location>
        <position position="229"/>
    </location>
</feature>
<feature type="signal peptide" evidence="5">
    <location>
        <begin position="1"/>
        <end position="20"/>
    </location>
</feature>
<dbReference type="Gene3D" id="3.30.420.40">
    <property type="match status" value="1"/>
</dbReference>
<feature type="chain" id="PRO_5036192400" description="Apyrase" evidence="5">
    <location>
        <begin position="21"/>
        <end position="516"/>
    </location>
</feature>